<protein>
    <submittedName>
        <fullName evidence="9">Terpenoid cyclases/Protein prenyltransferase</fullName>
    </submittedName>
</protein>
<dbReference type="InterPro" id="IPR008930">
    <property type="entry name" value="Terpenoid_cyclase/PrenylTrfase"/>
</dbReference>
<dbReference type="InterPro" id="IPR045089">
    <property type="entry name" value="PGGT1B-like"/>
</dbReference>
<dbReference type="GO" id="GO:0005965">
    <property type="term" value="C:protein farnesyltransferase complex"/>
    <property type="evidence" value="ECO:0007669"/>
    <property type="project" value="TreeGrafter"/>
</dbReference>
<sequence>MTKTASLNSHDGYLKDPTSTEVENLYKWLMKLKQPDVVHIIGVLASSTLTNLITPELIAGAADWIRRWRAFDGGIGGEPGLEAHGRYAFYGLAAMKILVKTDLLDVPSLFRWASSLQIQLEGGFQGRPNKLVDGCYSFWVGPILEAIMTRQQLKKK</sequence>
<feature type="domain" description="Prenyltransferase alpha-alpha toroid" evidence="8">
    <location>
        <begin position="36"/>
        <end position="148"/>
    </location>
</feature>
<evidence type="ECO:0000256" key="3">
    <source>
        <dbReference type="ARBA" id="ARBA00022602"/>
    </source>
</evidence>
<evidence type="ECO:0000256" key="1">
    <source>
        <dbReference type="ARBA" id="ARBA00001947"/>
    </source>
</evidence>
<dbReference type="PANTHER" id="PTHR11774">
    <property type="entry name" value="GERANYLGERANYL TRANSFERASE TYPE BETA SUBUNIT"/>
    <property type="match status" value="1"/>
</dbReference>
<dbReference type="OrthoDB" id="10261146at2759"/>
<evidence type="ECO:0000256" key="7">
    <source>
        <dbReference type="ARBA" id="ARBA00022833"/>
    </source>
</evidence>
<evidence type="ECO:0000259" key="8">
    <source>
        <dbReference type="Pfam" id="PF00432"/>
    </source>
</evidence>
<keyword evidence="3" id="KW-0637">Prenyltransferase</keyword>
<evidence type="ECO:0000256" key="6">
    <source>
        <dbReference type="ARBA" id="ARBA00022737"/>
    </source>
</evidence>
<keyword evidence="7" id="KW-0862">Zinc</keyword>
<dbReference type="Proteomes" id="UP000439903">
    <property type="component" value="Unassembled WGS sequence"/>
</dbReference>
<evidence type="ECO:0000313" key="10">
    <source>
        <dbReference type="Proteomes" id="UP000439903"/>
    </source>
</evidence>
<reference evidence="9 10" key="1">
    <citation type="journal article" date="2019" name="Environ. Microbiol.">
        <title>At the nexus of three kingdoms: the genome of the mycorrhizal fungus Gigaspora margarita provides insights into plant, endobacterial and fungal interactions.</title>
        <authorList>
            <person name="Venice F."/>
            <person name="Ghignone S."/>
            <person name="Salvioli di Fossalunga A."/>
            <person name="Amselem J."/>
            <person name="Novero M."/>
            <person name="Xianan X."/>
            <person name="Sedzielewska Toro K."/>
            <person name="Morin E."/>
            <person name="Lipzen A."/>
            <person name="Grigoriev I.V."/>
            <person name="Henrissat B."/>
            <person name="Martin F.M."/>
            <person name="Bonfante P."/>
        </authorList>
    </citation>
    <scope>NUCLEOTIDE SEQUENCE [LARGE SCALE GENOMIC DNA]</scope>
    <source>
        <strain evidence="9 10">BEG34</strain>
    </source>
</reference>
<evidence type="ECO:0000256" key="5">
    <source>
        <dbReference type="ARBA" id="ARBA00022723"/>
    </source>
</evidence>
<dbReference type="InterPro" id="IPR001330">
    <property type="entry name" value="Prenyltrans"/>
</dbReference>
<evidence type="ECO:0000256" key="2">
    <source>
        <dbReference type="ARBA" id="ARBA00010497"/>
    </source>
</evidence>
<dbReference type="Gene3D" id="1.50.10.20">
    <property type="match status" value="1"/>
</dbReference>
<evidence type="ECO:0000256" key="4">
    <source>
        <dbReference type="ARBA" id="ARBA00022679"/>
    </source>
</evidence>
<dbReference type="GO" id="GO:0004660">
    <property type="term" value="F:protein farnesyltransferase activity"/>
    <property type="evidence" value="ECO:0007669"/>
    <property type="project" value="TreeGrafter"/>
</dbReference>
<keyword evidence="4 9" id="KW-0808">Transferase</keyword>
<dbReference type="AlphaFoldDB" id="A0A8H4EMU7"/>
<comment type="similarity">
    <text evidence="2">Belongs to the protein prenyltransferase subunit beta family.</text>
</comment>
<dbReference type="GO" id="GO:0046872">
    <property type="term" value="F:metal ion binding"/>
    <property type="evidence" value="ECO:0007669"/>
    <property type="project" value="UniProtKB-KW"/>
</dbReference>
<keyword evidence="10" id="KW-1185">Reference proteome</keyword>
<proteinExistence type="inferred from homology"/>
<accession>A0A8H4EMU7</accession>
<comment type="cofactor">
    <cofactor evidence="1">
        <name>Zn(2+)</name>
        <dbReference type="ChEBI" id="CHEBI:29105"/>
    </cofactor>
</comment>
<dbReference type="SUPFAM" id="SSF48239">
    <property type="entry name" value="Terpenoid cyclases/Protein prenyltransferases"/>
    <property type="match status" value="1"/>
</dbReference>
<comment type="caution">
    <text evidence="9">The sequence shown here is derived from an EMBL/GenBank/DDBJ whole genome shotgun (WGS) entry which is preliminary data.</text>
</comment>
<keyword evidence="5" id="KW-0479">Metal-binding</keyword>
<dbReference type="PANTHER" id="PTHR11774:SF6">
    <property type="entry name" value="PROTEIN FARNESYLTRANSFERASE SUBUNIT BETA"/>
    <property type="match status" value="1"/>
</dbReference>
<keyword evidence="6" id="KW-0677">Repeat</keyword>
<dbReference type="Pfam" id="PF00432">
    <property type="entry name" value="Prenyltrans"/>
    <property type="match status" value="1"/>
</dbReference>
<organism evidence="9 10">
    <name type="scientific">Gigaspora margarita</name>
    <dbReference type="NCBI Taxonomy" id="4874"/>
    <lineage>
        <taxon>Eukaryota</taxon>
        <taxon>Fungi</taxon>
        <taxon>Fungi incertae sedis</taxon>
        <taxon>Mucoromycota</taxon>
        <taxon>Glomeromycotina</taxon>
        <taxon>Glomeromycetes</taxon>
        <taxon>Diversisporales</taxon>
        <taxon>Gigasporaceae</taxon>
        <taxon>Gigaspora</taxon>
    </lineage>
</organism>
<gene>
    <name evidence="9" type="ORF">F8M41_016242</name>
</gene>
<evidence type="ECO:0000313" key="9">
    <source>
        <dbReference type="EMBL" id="KAF0520504.1"/>
    </source>
</evidence>
<dbReference type="EMBL" id="WTPW01000350">
    <property type="protein sequence ID" value="KAF0520504.1"/>
    <property type="molecule type" value="Genomic_DNA"/>
</dbReference>
<name>A0A8H4EMU7_GIGMA</name>